<evidence type="ECO:0000259" key="4">
    <source>
        <dbReference type="Pfam" id="PF16071"/>
    </source>
</evidence>
<feature type="region of interest" description="Disordered" evidence="3">
    <location>
        <begin position="109"/>
        <end position="153"/>
    </location>
</feature>
<feature type="region of interest" description="Disordered" evidence="3">
    <location>
        <begin position="449"/>
        <end position="513"/>
    </location>
</feature>
<dbReference type="PANTHER" id="PTHR34639:SF1">
    <property type="entry name" value="PROTEIN FLATTOP"/>
    <property type="match status" value="1"/>
</dbReference>
<dbReference type="Pfam" id="PF22611">
    <property type="entry name" value="CFAP126"/>
    <property type="match status" value="1"/>
</dbReference>
<comment type="caution">
    <text evidence="5">The sequence shown here is derived from an EMBL/GenBank/DDBJ whole genome shotgun (WGS) entry which is preliminary data.</text>
</comment>
<dbReference type="Proteomes" id="UP001558652">
    <property type="component" value="Unassembled WGS sequence"/>
</dbReference>
<dbReference type="InterPro" id="IPR038797">
    <property type="entry name" value="Fltp"/>
</dbReference>
<feature type="region of interest" description="Disordered" evidence="3">
    <location>
        <begin position="399"/>
        <end position="430"/>
    </location>
</feature>
<feature type="compositionally biased region" description="Basic and acidic residues" evidence="3">
    <location>
        <begin position="144"/>
        <end position="153"/>
    </location>
</feature>
<protein>
    <recommendedName>
        <fullName evidence="2">Cilia- and flagella-associated protein 126</fullName>
    </recommendedName>
</protein>
<feature type="domain" description="DUF4812" evidence="4">
    <location>
        <begin position="562"/>
        <end position="626"/>
    </location>
</feature>
<evidence type="ECO:0000313" key="5">
    <source>
        <dbReference type="EMBL" id="KAL1122490.1"/>
    </source>
</evidence>
<feature type="compositionally biased region" description="Basic and acidic residues" evidence="3">
    <location>
        <begin position="202"/>
        <end position="229"/>
    </location>
</feature>
<dbReference type="CDD" id="cd23705">
    <property type="entry name" value="Flattop"/>
    <property type="match status" value="1"/>
</dbReference>
<dbReference type="Pfam" id="PF16071">
    <property type="entry name" value="DUF4812"/>
    <property type="match status" value="1"/>
</dbReference>
<dbReference type="EMBL" id="JBFDAA010000013">
    <property type="protein sequence ID" value="KAL1122490.1"/>
    <property type="molecule type" value="Genomic_DNA"/>
</dbReference>
<evidence type="ECO:0000256" key="2">
    <source>
        <dbReference type="ARBA" id="ARBA00033306"/>
    </source>
</evidence>
<accession>A0ABD0Y530</accession>
<dbReference type="PANTHER" id="PTHR34639">
    <property type="entry name" value="PROTEIN FLATTOP"/>
    <property type="match status" value="1"/>
</dbReference>
<dbReference type="AlphaFoldDB" id="A0ABD0Y530"/>
<proteinExistence type="inferred from homology"/>
<feature type="compositionally biased region" description="Basic and acidic residues" evidence="3">
    <location>
        <begin position="407"/>
        <end position="424"/>
    </location>
</feature>
<feature type="compositionally biased region" description="Basic and acidic residues" evidence="3">
    <location>
        <begin position="464"/>
        <end position="476"/>
    </location>
</feature>
<dbReference type="InterPro" id="IPR032084">
    <property type="entry name" value="DUF4812"/>
</dbReference>
<comment type="similarity">
    <text evidence="1">Belongs to the Flattop family.</text>
</comment>
<evidence type="ECO:0000313" key="6">
    <source>
        <dbReference type="Proteomes" id="UP001558652"/>
    </source>
</evidence>
<keyword evidence="6" id="KW-1185">Reference proteome</keyword>
<feature type="region of interest" description="Disordered" evidence="3">
    <location>
        <begin position="177"/>
        <end position="249"/>
    </location>
</feature>
<name>A0ABD0Y530_9HEMI</name>
<feature type="compositionally biased region" description="Basic residues" evidence="3">
    <location>
        <begin position="322"/>
        <end position="336"/>
    </location>
</feature>
<gene>
    <name evidence="5" type="ORF">AAG570_002821</name>
</gene>
<evidence type="ECO:0000256" key="1">
    <source>
        <dbReference type="ARBA" id="ARBA00009887"/>
    </source>
</evidence>
<feature type="compositionally biased region" description="Basic and acidic residues" evidence="3">
    <location>
        <begin position="122"/>
        <end position="136"/>
    </location>
</feature>
<organism evidence="5 6">
    <name type="scientific">Ranatra chinensis</name>
    <dbReference type="NCBI Taxonomy" id="642074"/>
    <lineage>
        <taxon>Eukaryota</taxon>
        <taxon>Metazoa</taxon>
        <taxon>Ecdysozoa</taxon>
        <taxon>Arthropoda</taxon>
        <taxon>Hexapoda</taxon>
        <taxon>Insecta</taxon>
        <taxon>Pterygota</taxon>
        <taxon>Neoptera</taxon>
        <taxon>Paraneoptera</taxon>
        <taxon>Hemiptera</taxon>
        <taxon>Heteroptera</taxon>
        <taxon>Panheteroptera</taxon>
        <taxon>Nepomorpha</taxon>
        <taxon>Nepidae</taxon>
        <taxon>Ranatrinae</taxon>
        <taxon>Ranatra</taxon>
    </lineage>
</organism>
<feature type="region of interest" description="Disordered" evidence="3">
    <location>
        <begin position="311"/>
        <end position="347"/>
    </location>
</feature>
<reference evidence="5 6" key="1">
    <citation type="submission" date="2024-07" db="EMBL/GenBank/DDBJ databases">
        <title>Chromosome-level genome assembly of the water stick insect Ranatra chinensis (Heteroptera: Nepidae).</title>
        <authorList>
            <person name="Liu X."/>
        </authorList>
    </citation>
    <scope>NUCLEOTIDE SEQUENCE [LARGE SCALE GENOMIC DNA]</scope>
    <source>
        <strain evidence="5">Cailab_2021Rc</strain>
        <tissue evidence="5">Muscle</tissue>
    </source>
</reference>
<evidence type="ECO:0000256" key="3">
    <source>
        <dbReference type="SAM" id="MobiDB-lite"/>
    </source>
</evidence>
<sequence>MVVWLECLRRLHVLFQFESNYKPHHLGNWQVGKWHKLWPRARRGATKVIADDRGHLLPGVPRAGTPWGAYRHTWKLPKRITRKLASELNGTANRDRLLTSWEKRSSHIPLTTKGKQTQTFNADKEKDQNSEKKSAVEEVNEYQPYDKDEHDYSHTVGCDRLTKVLDTAQRVREDIESYTEACRSPSGKKSPLKTLSLCSEKGSVREETRKASPAEKSDEEKSVKSKDPSRQSTPSSGKEEDPCMKTPPPLKVEFLSAQHAKDLAQDNLKHHPLPDIVPDALFKAMQMNRASIPTVEPHFQPQSSAVGYKDFESPGPSQCTKMRVHRPKTAARKPKVKSPETYSRPKTGFAHTKDLTEIDLALCWDLLPVKPEDEPKKPAHIDGSNGSMAPSVFTLVKPQADDLTVPDSKKGTPEGKKQAAKSKEPANPSAVMDIINNNDLVCAPRREEPQTSVLKENDNPNVRGDSKRSSVSEKNSKNSSLESSLDSEKLMRRKHYRSSPNLPEAVADNGKNKKVFTSRPCMACETKDMTSPSSRPKSDYKMAFKAGVPNNGGPERPQTAKLEVPKPKTPFARRSYSIGTLIPPFSLWPGTTGMEYPEHWRLASVYQHSYKPIEARKKTLLASVYK</sequence>